<dbReference type="SMART" id="SM00065">
    <property type="entry name" value="GAF"/>
    <property type="match status" value="1"/>
</dbReference>
<dbReference type="PANTHER" id="PTHR43155:SF2">
    <property type="entry name" value="CYCLIC DI-GMP PHOSPHODIESTERASE PA4108"/>
    <property type="match status" value="1"/>
</dbReference>
<dbReference type="InterPro" id="IPR003607">
    <property type="entry name" value="HD/PDEase_dom"/>
</dbReference>
<dbReference type="Pfam" id="PF13487">
    <property type="entry name" value="HD_5"/>
    <property type="match status" value="1"/>
</dbReference>
<organism evidence="2 3">
    <name type="scientific">Roseofilum casamattae BLCC-M143</name>
    <dbReference type="NCBI Taxonomy" id="3022442"/>
    <lineage>
        <taxon>Bacteria</taxon>
        <taxon>Bacillati</taxon>
        <taxon>Cyanobacteriota</taxon>
        <taxon>Cyanophyceae</taxon>
        <taxon>Desertifilales</taxon>
        <taxon>Desertifilaceae</taxon>
        <taxon>Roseofilum</taxon>
        <taxon>Roseofilum casamattae</taxon>
    </lineage>
</organism>
<protein>
    <submittedName>
        <fullName evidence="2">GAF domain-containing protein</fullName>
    </submittedName>
</protein>
<keyword evidence="3" id="KW-1185">Reference proteome</keyword>
<evidence type="ECO:0000313" key="2">
    <source>
        <dbReference type="EMBL" id="MDJ1182372.1"/>
    </source>
</evidence>
<dbReference type="CDD" id="cd00077">
    <property type="entry name" value="HDc"/>
    <property type="match status" value="2"/>
</dbReference>
<comment type="caution">
    <text evidence="2">The sequence shown here is derived from an EMBL/GenBank/DDBJ whole genome shotgun (WGS) entry which is preliminary data.</text>
</comment>
<gene>
    <name evidence="2" type="ORF">PMH09_04125</name>
</gene>
<accession>A0ABT7BT60</accession>
<dbReference type="SUPFAM" id="SSF55781">
    <property type="entry name" value="GAF domain-like"/>
    <property type="match status" value="1"/>
</dbReference>
<dbReference type="RefSeq" id="WP_283757024.1">
    <property type="nucleotide sequence ID" value="NZ_JAQOSQ010000002.1"/>
</dbReference>
<dbReference type="SMART" id="SM00471">
    <property type="entry name" value="HDc"/>
    <property type="match status" value="1"/>
</dbReference>
<evidence type="ECO:0000259" key="1">
    <source>
        <dbReference type="PROSITE" id="PS51832"/>
    </source>
</evidence>
<dbReference type="InterPro" id="IPR037522">
    <property type="entry name" value="HD_GYP_dom"/>
</dbReference>
<dbReference type="PANTHER" id="PTHR43155">
    <property type="entry name" value="CYCLIC DI-GMP PHOSPHODIESTERASE PA4108-RELATED"/>
    <property type="match status" value="1"/>
</dbReference>
<sequence>MEWQHSGGVCLLDRHHLDETARRAELVEELLAIGTALSGSHNLENLLDLILSKSREITGSDAGSVYLVNRNENAQALIFKTAQNDSISTQHLQEFAIPLTPKSLAGYVALTGDSLNIEDAYQLSSSVPYQLDRSLDRDFAYRTCSVLVLPMQNQDGTVIGILQLINRKIKPEITINADNALEVTLPFTEFQEKIVRSLASQAAISIERNHLLDSIETLFEGFVTASVQVIEARDPTTSGHSERVAELTVRLAEEVNQINAGSLNLVWFSDRQIQEIRYASLLHDFGKVLVPETILGKREKLYPEQLQVIQHRFALAQRTLEMECAQAKFKYLVEHPSHQHKSHNSDNCPHCRHLAGLEQNLSDAIAYLNQSRDLIEQLKSPSEVEQLKSHYEIIESQLEQISQFTYPDIDGKLQPLITPEEIQQLLVRRGNLTPQERLAIEAHVTHSYEFLKRIPWTKGLQDVPAIAYSHHEKLDGSGYPQGLRQQDIPMQTQMMSVADIYDALTAADRPYKRRLPIDLVMKILHEEAEAGKINPDLVLLFEQRQVFAVLGHSWTPETMSVA</sequence>
<dbReference type="Gene3D" id="1.10.3210.10">
    <property type="entry name" value="Hypothetical protein af1432"/>
    <property type="match status" value="2"/>
</dbReference>
<feature type="domain" description="HD-GYP" evidence="1">
    <location>
        <begin position="215"/>
        <end position="340"/>
    </location>
</feature>
<dbReference type="EMBL" id="JAQOSQ010000002">
    <property type="protein sequence ID" value="MDJ1182372.1"/>
    <property type="molecule type" value="Genomic_DNA"/>
</dbReference>
<feature type="domain" description="HD-GYP" evidence="1">
    <location>
        <begin position="354"/>
        <end position="556"/>
    </location>
</feature>
<dbReference type="Pfam" id="PF01590">
    <property type="entry name" value="GAF"/>
    <property type="match status" value="1"/>
</dbReference>
<dbReference type="PROSITE" id="PS51832">
    <property type="entry name" value="HD_GYP"/>
    <property type="match status" value="2"/>
</dbReference>
<dbReference type="Gene3D" id="3.30.450.40">
    <property type="match status" value="1"/>
</dbReference>
<dbReference type="SUPFAM" id="SSF109604">
    <property type="entry name" value="HD-domain/PDEase-like"/>
    <property type="match status" value="2"/>
</dbReference>
<dbReference type="Proteomes" id="UP001232992">
    <property type="component" value="Unassembled WGS sequence"/>
</dbReference>
<dbReference type="Pfam" id="PF01966">
    <property type="entry name" value="HD"/>
    <property type="match status" value="1"/>
</dbReference>
<dbReference type="InterPro" id="IPR006674">
    <property type="entry name" value="HD_domain"/>
</dbReference>
<dbReference type="InterPro" id="IPR003018">
    <property type="entry name" value="GAF"/>
</dbReference>
<dbReference type="InterPro" id="IPR029016">
    <property type="entry name" value="GAF-like_dom_sf"/>
</dbReference>
<proteinExistence type="predicted"/>
<reference evidence="2 3" key="1">
    <citation type="submission" date="2023-01" db="EMBL/GenBank/DDBJ databases">
        <title>Novel diversity within Roseofilum (Cyanobacteria; Desertifilaceae) from marine benthic mats with descriptions of four novel species.</title>
        <authorList>
            <person name="Wang Y."/>
            <person name="Berthold D.E."/>
            <person name="Hu J."/>
            <person name="Lefler F.W."/>
            <person name="Laughinghouse H.D. IV."/>
        </authorList>
    </citation>
    <scope>NUCLEOTIDE SEQUENCE [LARGE SCALE GENOMIC DNA]</scope>
    <source>
        <strain evidence="2 3">BLCC-M143</strain>
    </source>
</reference>
<evidence type="ECO:0000313" key="3">
    <source>
        <dbReference type="Proteomes" id="UP001232992"/>
    </source>
</evidence>
<name>A0ABT7BT60_9CYAN</name>